<accession>A0ABP0S6M1</accession>
<keyword evidence="8" id="KW-1185">Reference proteome</keyword>
<keyword evidence="3" id="KW-0223">Dioxygenase</keyword>
<dbReference type="EMBL" id="CAXAMN010027051">
    <property type="protein sequence ID" value="CAK9107988.1"/>
    <property type="molecule type" value="Genomic_DNA"/>
</dbReference>
<evidence type="ECO:0000256" key="4">
    <source>
        <dbReference type="ARBA" id="ARBA00023002"/>
    </source>
</evidence>
<dbReference type="InterPro" id="IPR006620">
    <property type="entry name" value="Pro_4_hyd_alph"/>
</dbReference>
<feature type="domain" description="Fe2OG dioxygenase" evidence="6">
    <location>
        <begin position="350"/>
        <end position="456"/>
    </location>
</feature>
<organism evidence="7 8">
    <name type="scientific">Durusdinium trenchii</name>
    <dbReference type="NCBI Taxonomy" id="1381693"/>
    <lineage>
        <taxon>Eukaryota</taxon>
        <taxon>Sar</taxon>
        <taxon>Alveolata</taxon>
        <taxon>Dinophyceae</taxon>
        <taxon>Suessiales</taxon>
        <taxon>Symbiodiniaceae</taxon>
        <taxon>Durusdinium</taxon>
    </lineage>
</organism>
<evidence type="ECO:0000259" key="6">
    <source>
        <dbReference type="PROSITE" id="PS51471"/>
    </source>
</evidence>
<comment type="cofactor">
    <cofactor evidence="1">
        <name>L-ascorbate</name>
        <dbReference type="ChEBI" id="CHEBI:38290"/>
    </cofactor>
</comment>
<keyword evidence="2" id="KW-0479">Metal-binding</keyword>
<dbReference type="Pfam" id="PF13640">
    <property type="entry name" value="2OG-FeII_Oxy_3"/>
    <property type="match status" value="1"/>
</dbReference>
<proteinExistence type="predicted"/>
<sequence>MALGHQRRASFLALAALAAVFSLLPRYIPDIAWVTTVPFQLLLSARPYASPRRTETGMRSAPSDLDPAVAEKLKAAQERISQAKQAMAVLRNELCGRNFFSPEIDRSLLIEVLRLFAPESAKPMREPILQKELINMIPDMRQDTEALAALINAMATVRLAYEPAWQLLADVVVEECSSASGRQLVAFAWAFATAGEPRQDLWTALKSMMAGKRKELSAEERVTFAWSCAEVGQHATELFGEASEVAAEKESRAMLEAIRNLDGKHLLKNPPVVLVPDVVTPEQSQELIRLADESKLWWQSSRRGARTAAGEDALRTSSSAVLSAPRMFQEPPVKAIRSWASQVLKVPEDTVEALQLVRYQKGEQYSTHVDWGRKQDASLWLGGQRTATALIYLNTLPKDCGGETSFERLGIQVSPQAGAALVWPNVDSSGRPQDLVEHRAMCFVCRMVVLLSLTNLPMDFPAGRCFVRPKSMLSMFGSGKSPFLLIEGIRLNS</sequence>
<keyword evidence="5" id="KW-0408">Iron</keyword>
<dbReference type="SMART" id="SM00702">
    <property type="entry name" value="P4Hc"/>
    <property type="match status" value="1"/>
</dbReference>
<evidence type="ECO:0000256" key="1">
    <source>
        <dbReference type="ARBA" id="ARBA00001961"/>
    </source>
</evidence>
<dbReference type="PANTHER" id="PTHR10869">
    <property type="entry name" value="PROLYL 4-HYDROXYLASE ALPHA SUBUNIT"/>
    <property type="match status" value="1"/>
</dbReference>
<dbReference type="PROSITE" id="PS51471">
    <property type="entry name" value="FE2OG_OXY"/>
    <property type="match status" value="1"/>
</dbReference>
<reference evidence="7 8" key="1">
    <citation type="submission" date="2024-02" db="EMBL/GenBank/DDBJ databases">
        <authorList>
            <person name="Chen Y."/>
            <person name="Shah S."/>
            <person name="Dougan E. K."/>
            <person name="Thang M."/>
            <person name="Chan C."/>
        </authorList>
    </citation>
    <scope>NUCLEOTIDE SEQUENCE [LARGE SCALE GENOMIC DNA]</scope>
</reference>
<evidence type="ECO:0000313" key="7">
    <source>
        <dbReference type="EMBL" id="CAK9107988.1"/>
    </source>
</evidence>
<dbReference type="Proteomes" id="UP001642484">
    <property type="component" value="Unassembled WGS sequence"/>
</dbReference>
<dbReference type="InterPro" id="IPR045054">
    <property type="entry name" value="P4HA-like"/>
</dbReference>
<evidence type="ECO:0000313" key="8">
    <source>
        <dbReference type="Proteomes" id="UP001642484"/>
    </source>
</evidence>
<evidence type="ECO:0000256" key="3">
    <source>
        <dbReference type="ARBA" id="ARBA00022964"/>
    </source>
</evidence>
<dbReference type="InterPro" id="IPR005123">
    <property type="entry name" value="Oxoglu/Fe-dep_dioxygenase_dom"/>
</dbReference>
<comment type="caution">
    <text evidence="7">The sequence shown here is derived from an EMBL/GenBank/DDBJ whole genome shotgun (WGS) entry which is preliminary data.</text>
</comment>
<gene>
    <name evidence="7" type="ORF">CCMP2556_LOCUS50351</name>
</gene>
<evidence type="ECO:0000256" key="5">
    <source>
        <dbReference type="ARBA" id="ARBA00023004"/>
    </source>
</evidence>
<dbReference type="PANTHER" id="PTHR10869:SF246">
    <property type="entry name" value="TRANSMEMBRANE PROLYL 4-HYDROXYLASE"/>
    <property type="match status" value="1"/>
</dbReference>
<evidence type="ECO:0000256" key="2">
    <source>
        <dbReference type="ARBA" id="ARBA00022723"/>
    </source>
</evidence>
<keyword evidence="4" id="KW-0560">Oxidoreductase</keyword>
<name>A0ABP0S6M1_9DINO</name>
<dbReference type="InterPro" id="IPR044862">
    <property type="entry name" value="Pro_4_hyd_alph_FE2OG_OXY"/>
</dbReference>
<dbReference type="Gene3D" id="2.60.120.620">
    <property type="entry name" value="q2cbj1_9rhob like domain"/>
    <property type="match status" value="1"/>
</dbReference>
<protein>
    <recommendedName>
        <fullName evidence="6">Fe2OG dioxygenase domain-containing protein</fullName>
    </recommendedName>
</protein>